<dbReference type="Pfam" id="PF01535">
    <property type="entry name" value="PPR"/>
    <property type="match status" value="1"/>
</dbReference>
<feature type="region of interest" description="Disordered" evidence="3">
    <location>
        <begin position="349"/>
        <end position="389"/>
    </location>
</feature>
<evidence type="ECO:0000259" key="4">
    <source>
        <dbReference type="Pfam" id="PF23276"/>
    </source>
</evidence>
<dbReference type="PROSITE" id="PS51375">
    <property type="entry name" value="PPR"/>
    <property type="match status" value="5"/>
</dbReference>
<dbReference type="PANTHER" id="PTHR47932:SF44">
    <property type="entry name" value="MIOREX COMPLEX COMPONENT 1"/>
    <property type="match status" value="1"/>
</dbReference>
<dbReference type="PANTHER" id="PTHR47932">
    <property type="entry name" value="ATPASE EXPRESSION PROTEIN 3"/>
    <property type="match status" value="1"/>
</dbReference>
<dbReference type="Pfam" id="PF13812">
    <property type="entry name" value="PPR_3"/>
    <property type="match status" value="2"/>
</dbReference>
<evidence type="ECO:0000256" key="2">
    <source>
        <dbReference type="PROSITE-ProRule" id="PRU00708"/>
    </source>
</evidence>
<dbReference type="OrthoDB" id="5588846at2759"/>
<feature type="repeat" description="PPR" evidence="2">
    <location>
        <begin position="191"/>
        <end position="225"/>
    </location>
</feature>
<dbReference type="AlphaFoldDB" id="A0A9N9FL33"/>
<evidence type="ECO:0000313" key="6">
    <source>
        <dbReference type="Proteomes" id="UP000789759"/>
    </source>
</evidence>
<dbReference type="InterPro" id="IPR011990">
    <property type="entry name" value="TPR-like_helical_dom_sf"/>
</dbReference>
<dbReference type="InterPro" id="IPR002885">
    <property type="entry name" value="PPR_rpt"/>
</dbReference>
<feature type="repeat" description="PPR" evidence="2">
    <location>
        <begin position="226"/>
        <end position="260"/>
    </location>
</feature>
<gene>
    <name evidence="5" type="ORF">CPELLU_LOCUS4426</name>
</gene>
<dbReference type="Proteomes" id="UP000789759">
    <property type="component" value="Unassembled WGS sequence"/>
</dbReference>
<keyword evidence="6" id="KW-1185">Reference proteome</keyword>
<sequence>MTSESPSFSDDELSKIYENLSTPLPARIPNKLSPGGIIDKLALLTPNSRESRQLPLSELPSAKLIKESLENDIIPLMDTPEKVFLGLQHYNNVMYACALKKNVKLAELTLQKIKDAGLTPNIFTYEQLINVYSSVGDVTNALSAFDMIENAGLEQTVYSFANLIKAYVNNLQIDEAFNVYSKMKAAKIMPNQPIFSMLIKGCIKNREVARAWKTFDYMRLEICQPDEVTYSLMIHICAKMRDVERAFDLYQEMTEKGLSPTDVTFNSLIDACARQTFKVLEDMNEHGYLPDLYTYNSLMYACAHKGDIYTARKLLISMMQSARQNPSLTPNMATFSNLFLVYSSHKISNQPVKQPRQENKESSRNTLSMPTVEEDNKNQIESSQCDDNDDDPHVFSAEEIINTENLVETSTENMLSKYQNHLLVIGSDIYPLLPNLPTTQKQILVESTILFKYILSIIESSDPISLPTTKFSRITPILFNSYLSVFEKNAFFHRTLDLYQNVIPKYNIELNSWIFMTMLRLCYKHKKIEEAWSIWQDWKTWWKDRMDEMNGLNELEQLKEFRRLGMTKELEYNVYKEMIHILARCDDIWGAIKLLQKLSTTQVPKIEDFQLLRQKTIESEDEFAESKIMELCYFDEGTPRTRVKELLARKWKGVNVLPGQVGRRVLEKKLGIYDGRNKWGKKKSMKDGKVKNVVSKKM</sequence>
<accession>A0A9N9FL33</accession>
<comment type="caution">
    <text evidence="5">The sequence shown here is derived from an EMBL/GenBank/DDBJ whole genome shotgun (WGS) entry which is preliminary data.</text>
</comment>
<feature type="repeat" description="PPR" evidence="2">
    <location>
        <begin position="156"/>
        <end position="190"/>
    </location>
</feature>
<evidence type="ECO:0000256" key="3">
    <source>
        <dbReference type="SAM" id="MobiDB-lite"/>
    </source>
</evidence>
<protein>
    <submittedName>
        <fullName evidence="5">5562_t:CDS:1</fullName>
    </submittedName>
</protein>
<evidence type="ECO:0000313" key="5">
    <source>
        <dbReference type="EMBL" id="CAG8543908.1"/>
    </source>
</evidence>
<feature type="repeat" description="PPR" evidence="2">
    <location>
        <begin position="291"/>
        <end position="326"/>
    </location>
</feature>
<feature type="domain" description="Pentatricopeptide repeat-containing protein-mitochondrial" evidence="4">
    <location>
        <begin position="143"/>
        <end position="253"/>
    </location>
</feature>
<proteinExistence type="predicted"/>
<name>A0A9N9FL33_9GLOM</name>
<dbReference type="NCBIfam" id="TIGR00756">
    <property type="entry name" value="PPR"/>
    <property type="match status" value="4"/>
</dbReference>
<dbReference type="Gene3D" id="1.25.40.10">
    <property type="entry name" value="Tetratricopeptide repeat domain"/>
    <property type="match status" value="3"/>
</dbReference>
<dbReference type="Pfam" id="PF23276">
    <property type="entry name" value="TPR_24"/>
    <property type="match status" value="1"/>
</dbReference>
<organism evidence="5 6">
    <name type="scientific">Cetraspora pellucida</name>
    <dbReference type="NCBI Taxonomy" id="1433469"/>
    <lineage>
        <taxon>Eukaryota</taxon>
        <taxon>Fungi</taxon>
        <taxon>Fungi incertae sedis</taxon>
        <taxon>Mucoromycota</taxon>
        <taxon>Glomeromycotina</taxon>
        <taxon>Glomeromycetes</taxon>
        <taxon>Diversisporales</taxon>
        <taxon>Gigasporaceae</taxon>
        <taxon>Cetraspora</taxon>
    </lineage>
</organism>
<evidence type="ECO:0000256" key="1">
    <source>
        <dbReference type="ARBA" id="ARBA00022737"/>
    </source>
</evidence>
<dbReference type="InterPro" id="IPR057027">
    <property type="entry name" value="TPR_mt"/>
</dbReference>
<feature type="repeat" description="PPR" evidence="2">
    <location>
        <begin position="121"/>
        <end position="155"/>
    </location>
</feature>
<keyword evidence="1" id="KW-0677">Repeat</keyword>
<dbReference type="EMBL" id="CAJVQA010002336">
    <property type="protein sequence ID" value="CAG8543908.1"/>
    <property type="molecule type" value="Genomic_DNA"/>
</dbReference>
<reference evidence="5" key="1">
    <citation type="submission" date="2021-06" db="EMBL/GenBank/DDBJ databases">
        <authorList>
            <person name="Kallberg Y."/>
            <person name="Tangrot J."/>
            <person name="Rosling A."/>
        </authorList>
    </citation>
    <scope>NUCLEOTIDE SEQUENCE</scope>
    <source>
        <strain evidence="5">FL966</strain>
    </source>
</reference>